<dbReference type="RefSeq" id="WP_048735944.1">
    <property type="nucleotide sequence ID" value="NZ_CP012033.1"/>
</dbReference>
<feature type="chain" id="PRO_5042165275" evidence="2">
    <location>
        <begin position="19"/>
        <end position="291"/>
    </location>
</feature>
<feature type="region of interest" description="Disordered" evidence="1">
    <location>
        <begin position="60"/>
        <end position="98"/>
    </location>
</feature>
<reference evidence="4 5" key="1">
    <citation type="submission" date="2015-07" db="EMBL/GenBank/DDBJ databases">
        <title>Lactobacillus korensis/26-25/ whole genome sequencing.</title>
        <authorList>
            <person name="Kim M.K."/>
            <person name="Im W.-T."/>
            <person name="Srinivasan S."/>
            <person name="Lee J.-J."/>
        </authorList>
    </citation>
    <scope>NUCLEOTIDE SEQUENCE [LARGE SCALE GENOMIC DNA]</scope>
    <source>
        <strain evidence="4 5">26-25</strain>
    </source>
</reference>
<proteinExistence type="predicted"/>
<dbReference type="Gene3D" id="3.40.570.10">
    <property type="entry name" value="Extracellular Endonuclease, subunit A"/>
    <property type="match status" value="1"/>
</dbReference>
<sequence length="291" mass="32661">MKKITVLTLLLFSTFAIGVSGCAPTKSSAKTTTSTKIVYDHSPEKKAAKLEKDNAAEKERLASQKEDISQQQVSYDHKRSTTKVKSRRITKKSPATSKAKTNLATLTYSGQQEITIDHNNPHFSKPQLSTKKGPWQTYHNLDGYNRVTGAAALLNRSLMPSAKREALTFDPTGWHNKRTHHGWLYNRSHLIGYQFTGQNNNPKNLMTGTRTLNNPSMLHNEMDVATYLKSSSSHYVRYTVTPIFKGHELVARGVQMRAQSIGSNVIRFNIYIFNIEPGYTIDYATGYSQAS</sequence>
<keyword evidence="5" id="KW-1185">Reference proteome</keyword>
<accession>A0AAC8UXE9</accession>
<gene>
    <name evidence="4" type="ORF">ABN16_12060</name>
</gene>
<evidence type="ECO:0000259" key="3">
    <source>
        <dbReference type="Pfam" id="PF13930"/>
    </source>
</evidence>
<organism evidence="4 5">
    <name type="scientific">Levilactobacillus koreensis</name>
    <dbReference type="NCBI Taxonomy" id="637971"/>
    <lineage>
        <taxon>Bacteria</taxon>
        <taxon>Bacillati</taxon>
        <taxon>Bacillota</taxon>
        <taxon>Bacilli</taxon>
        <taxon>Lactobacillales</taxon>
        <taxon>Lactobacillaceae</taxon>
        <taxon>Levilactobacillus</taxon>
    </lineage>
</organism>
<feature type="signal peptide" evidence="2">
    <location>
        <begin position="1"/>
        <end position="18"/>
    </location>
</feature>
<keyword evidence="2" id="KW-0732">Signal</keyword>
<dbReference type="PROSITE" id="PS51257">
    <property type="entry name" value="PROKAR_LIPOPROTEIN"/>
    <property type="match status" value="1"/>
</dbReference>
<dbReference type="KEGG" id="lko:ABN16_12060"/>
<dbReference type="Pfam" id="PF13930">
    <property type="entry name" value="Endonuclea_NS_2"/>
    <property type="match status" value="1"/>
</dbReference>
<evidence type="ECO:0000256" key="1">
    <source>
        <dbReference type="SAM" id="MobiDB-lite"/>
    </source>
</evidence>
<evidence type="ECO:0000256" key="2">
    <source>
        <dbReference type="SAM" id="SignalP"/>
    </source>
</evidence>
<dbReference type="InterPro" id="IPR044927">
    <property type="entry name" value="Endonuclea_NS_2"/>
</dbReference>
<feature type="compositionally biased region" description="Basic residues" evidence="1">
    <location>
        <begin position="80"/>
        <end position="91"/>
    </location>
</feature>
<dbReference type="EMBL" id="CP012033">
    <property type="protein sequence ID" value="AKP65663.1"/>
    <property type="molecule type" value="Genomic_DNA"/>
</dbReference>
<dbReference type="Proteomes" id="UP000036000">
    <property type="component" value="Chromosome"/>
</dbReference>
<name>A0AAC8UXE9_9LACO</name>
<dbReference type="InterPro" id="IPR044929">
    <property type="entry name" value="DNA/RNA_non-sp_Endonuclease_sf"/>
</dbReference>
<dbReference type="AlphaFoldDB" id="A0AAC8UXE9"/>
<feature type="domain" description="Type VII secretion system protein EssD-like" evidence="3">
    <location>
        <begin position="130"/>
        <end position="260"/>
    </location>
</feature>
<evidence type="ECO:0000313" key="4">
    <source>
        <dbReference type="EMBL" id="AKP65663.1"/>
    </source>
</evidence>
<evidence type="ECO:0000313" key="5">
    <source>
        <dbReference type="Proteomes" id="UP000036000"/>
    </source>
</evidence>
<protein>
    <submittedName>
        <fullName evidence="4">XRE family transcriptional regulator</fullName>
    </submittedName>
</protein>